<evidence type="ECO:0000259" key="6">
    <source>
        <dbReference type="PROSITE" id="PS51007"/>
    </source>
</evidence>
<feature type="chain" id="PRO_5047181278" description="Cytochrome c domain-containing protein" evidence="5">
    <location>
        <begin position="24"/>
        <end position="103"/>
    </location>
</feature>
<feature type="signal peptide" evidence="5">
    <location>
        <begin position="1"/>
        <end position="23"/>
    </location>
</feature>
<protein>
    <recommendedName>
        <fullName evidence="6">Cytochrome c domain-containing protein</fullName>
    </recommendedName>
</protein>
<comment type="caution">
    <text evidence="7">The sequence shown here is derived from an EMBL/GenBank/DDBJ whole genome shotgun (WGS) entry which is preliminary data.</text>
</comment>
<dbReference type="Proteomes" id="UP001357452">
    <property type="component" value="Unassembled WGS sequence"/>
</dbReference>
<evidence type="ECO:0000256" key="2">
    <source>
        <dbReference type="ARBA" id="ARBA00022723"/>
    </source>
</evidence>
<proteinExistence type="predicted"/>
<dbReference type="SUPFAM" id="SSF46626">
    <property type="entry name" value="Cytochrome c"/>
    <property type="match status" value="1"/>
</dbReference>
<accession>A0ABU7RHS7</accession>
<dbReference type="PROSITE" id="PS51257">
    <property type="entry name" value="PROKAR_LIPOPROTEIN"/>
    <property type="match status" value="1"/>
</dbReference>
<keyword evidence="2 4" id="KW-0479">Metal-binding</keyword>
<dbReference type="Gene3D" id="1.10.760.10">
    <property type="entry name" value="Cytochrome c-like domain"/>
    <property type="match status" value="1"/>
</dbReference>
<gene>
    <name evidence="7" type="ORF">V2H41_09755</name>
</gene>
<name>A0ABU7RHS7_9BACT</name>
<dbReference type="PROSITE" id="PS51007">
    <property type="entry name" value="CYTC"/>
    <property type="match status" value="1"/>
</dbReference>
<evidence type="ECO:0000256" key="1">
    <source>
        <dbReference type="ARBA" id="ARBA00022617"/>
    </source>
</evidence>
<dbReference type="EMBL" id="JAZGLY010000005">
    <property type="protein sequence ID" value="MEE6187558.1"/>
    <property type="molecule type" value="Genomic_DNA"/>
</dbReference>
<keyword evidence="5" id="KW-0732">Signal</keyword>
<dbReference type="InterPro" id="IPR036909">
    <property type="entry name" value="Cyt_c-like_dom_sf"/>
</dbReference>
<evidence type="ECO:0000256" key="5">
    <source>
        <dbReference type="SAM" id="SignalP"/>
    </source>
</evidence>
<evidence type="ECO:0000256" key="4">
    <source>
        <dbReference type="PROSITE-ProRule" id="PRU00433"/>
    </source>
</evidence>
<organism evidence="7 8">
    <name type="scientific">Niabella digestorum</name>
    <dbReference type="NCBI Taxonomy" id="3117701"/>
    <lineage>
        <taxon>Bacteria</taxon>
        <taxon>Pseudomonadati</taxon>
        <taxon>Bacteroidota</taxon>
        <taxon>Chitinophagia</taxon>
        <taxon>Chitinophagales</taxon>
        <taxon>Chitinophagaceae</taxon>
        <taxon>Niabella</taxon>
    </lineage>
</organism>
<keyword evidence="8" id="KW-1185">Reference proteome</keyword>
<keyword evidence="3 4" id="KW-0408">Iron</keyword>
<evidence type="ECO:0000256" key="3">
    <source>
        <dbReference type="ARBA" id="ARBA00023004"/>
    </source>
</evidence>
<feature type="domain" description="Cytochrome c" evidence="6">
    <location>
        <begin position="40"/>
        <end position="103"/>
    </location>
</feature>
<dbReference type="RefSeq" id="WP_330974967.1">
    <property type="nucleotide sequence ID" value="NZ_JAZGLY010000005.1"/>
</dbReference>
<sequence length="103" mass="11097">MKHLFVILGIAFAVACTPKATPAATDAIIPTSENVSKDAEVINAGSVIFNNQCTKCHKPKDEAVASKTFEELRPILASMVKKARLNSEEVDQVTAYVNAHAKK</sequence>
<reference evidence="7 8" key="1">
    <citation type="submission" date="2024-01" db="EMBL/GenBank/DDBJ databases">
        <title>Niabella digestum sp. nov., isolated from waste digestion system.</title>
        <authorList>
            <person name="Zhang L."/>
        </authorList>
    </citation>
    <scope>NUCLEOTIDE SEQUENCE [LARGE SCALE GENOMIC DNA]</scope>
    <source>
        <strain evidence="7 8">A18</strain>
    </source>
</reference>
<dbReference type="InterPro" id="IPR009056">
    <property type="entry name" value="Cyt_c-like_dom"/>
</dbReference>
<evidence type="ECO:0000313" key="7">
    <source>
        <dbReference type="EMBL" id="MEE6187558.1"/>
    </source>
</evidence>
<evidence type="ECO:0000313" key="8">
    <source>
        <dbReference type="Proteomes" id="UP001357452"/>
    </source>
</evidence>
<keyword evidence="1 4" id="KW-0349">Heme</keyword>